<keyword evidence="1" id="KW-0812">Transmembrane</keyword>
<feature type="transmembrane region" description="Helical" evidence="1">
    <location>
        <begin position="171"/>
        <end position="192"/>
    </location>
</feature>
<feature type="transmembrane region" description="Helical" evidence="1">
    <location>
        <begin position="217"/>
        <end position="238"/>
    </location>
</feature>
<keyword evidence="1" id="KW-1133">Transmembrane helix</keyword>
<evidence type="ECO:0000256" key="1">
    <source>
        <dbReference type="SAM" id="Phobius"/>
    </source>
</evidence>
<feature type="transmembrane region" description="Helical" evidence="1">
    <location>
        <begin position="84"/>
        <end position="101"/>
    </location>
</feature>
<organism evidence="3 4">
    <name type="scientific">Marivita geojedonensis</name>
    <dbReference type="NCBI Taxonomy" id="1123756"/>
    <lineage>
        <taxon>Bacteria</taxon>
        <taxon>Pseudomonadati</taxon>
        <taxon>Pseudomonadota</taxon>
        <taxon>Alphaproteobacteria</taxon>
        <taxon>Rhodobacterales</taxon>
        <taxon>Roseobacteraceae</taxon>
        <taxon>Marivita</taxon>
    </lineage>
</organism>
<dbReference type="AlphaFoldDB" id="A0A1X4NPR8"/>
<name>A0A1X4NPR8_9RHOB</name>
<reference evidence="3 4" key="1">
    <citation type="submission" date="2014-03" db="EMBL/GenBank/DDBJ databases">
        <title>The draft genome sequence of Marivita geojedonensis KCTC 23882.</title>
        <authorList>
            <person name="Lai Q."/>
            <person name="Shao Z."/>
        </authorList>
    </citation>
    <scope>NUCLEOTIDE SEQUENCE [LARGE SCALE GENOMIC DNA]</scope>
    <source>
        <strain evidence="3 4">DPG-138</strain>
    </source>
</reference>
<proteinExistence type="predicted"/>
<dbReference type="InterPro" id="IPR012429">
    <property type="entry name" value="HGSNAT_cat"/>
</dbReference>
<comment type="caution">
    <text evidence="3">The sequence shown here is derived from an EMBL/GenBank/DDBJ whole genome shotgun (WGS) entry which is preliminary data.</text>
</comment>
<feature type="domain" description="Heparan-alpha-glucosaminide N-acetyltransferase catalytic" evidence="2">
    <location>
        <begin position="8"/>
        <end position="225"/>
    </location>
</feature>
<evidence type="ECO:0000259" key="2">
    <source>
        <dbReference type="Pfam" id="PF07786"/>
    </source>
</evidence>
<evidence type="ECO:0000313" key="3">
    <source>
        <dbReference type="EMBL" id="OSQ52717.1"/>
    </source>
</evidence>
<protein>
    <recommendedName>
        <fullName evidence="2">Heparan-alpha-glucosaminide N-acetyltransferase catalytic domain-containing protein</fullName>
    </recommendedName>
</protein>
<dbReference type="Proteomes" id="UP000193926">
    <property type="component" value="Unassembled WGS sequence"/>
</dbReference>
<feature type="transmembrane region" description="Helical" evidence="1">
    <location>
        <begin position="50"/>
        <end position="72"/>
    </location>
</feature>
<feature type="transmembrane region" description="Helical" evidence="1">
    <location>
        <begin position="131"/>
        <end position="151"/>
    </location>
</feature>
<accession>A0A1X4NPR8</accession>
<dbReference type="EMBL" id="JFKC01000002">
    <property type="protein sequence ID" value="OSQ52717.1"/>
    <property type="molecule type" value="Genomic_DNA"/>
</dbReference>
<keyword evidence="4" id="KW-1185">Reference proteome</keyword>
<keyword evidence="1" id="KW-0472">Membrane</keyword>
<evidence type="ECO:0000313" key="4">
    <source>
        <dbReference type="Proteomes" id="UP000193926"/>
    </source>
</evidence>
<sequence>MAHDNRSRLHWLDVARTAALCGMIAFHFVRDMEMFEFMPPGTTLGGFWAVFARLVAGSFLLLSGVSFVLAHGDGLRLKAWAKRIAVIAGAAVLVSLVTRLVMPHAWIQFGILHAIAAASLLGVILLRAPALVTAAAASAVLGLSFVLGRSLDLPSWMVWTGLGAAVPPSLDYIPLVPWLALFLIGMALAQAVDPARLEPRWKTPPPLALTLPGQHSLLIYLVHQPILIAILAAFSWVLR</sequence>
<dbReference type="STRING" id="1123756.MGEO_03255"/>
<dbReference type="Pfam" id="PF07786">
    <property type="entry name" value="HGSNAT_cat"/>
    <property type="match status" value="1"/>
</dbReference>
<feature type="transmembrane region" description="Helical" evidence="1">
    <location>
        <begin position="12"/>
        <end position="30"/>
    </location>
</feature>
<gene>
    <name evidence="3" type="ORF">MGEO_03255</name>
</gene>
<feature type="transmembrane region" description="Helical" evidence="1">
    <location>
        <begin position="107"/>
        <end position="126"/>
    </location>
</feature>